<gene>
    <name evidence="1" type="ORF">CEK71_12500</name>
</gene>
<proteinExistence type="predicted"/>
<evidence type="ECO:0000313" key="1">
    <source>
        <dbReference type="EMBL" id="ASF46830.1"/>
    </source>
</evidence>
<protein>
    <submittedName>
        <fullName evidence="1">Uncharacterized protein</fullName>
    </submittedName>
</protein>
<organism evidence="1 2">
    <name type="scientific">Methylovulum psychrotolerans</name>
    <dbReference type="NCBI Taxonomy" id="1704499"/>
    <lineage>
        <taxon>Bacteria</taxon>
        <taxon>Pseudomonadati</taxon>
        <taxon>Pseudomonadota</taxon>
        <taxon>Gammaproteobacteria</taxon>
        <taxon>Methylococcales</taxon>
        <taxon>Methylococcaceae</taxon>
        <taxon>Methylovulum</taxon>
    </lineage>
</organism>
<accession>A0A1Z4BZY6</accession>
<evidence type="ECO:0000313" key="2">
    <source>
        <dbReference type="Proteomes" id="UP000197019"/>
    </source>
</evidence>
<dbReference type="Proteomes" id="UP000197019">
    <property type="component" value="Chromosome"/>
</dbReference>
<dbReference type="AlphaFoldDB" id="A0A1Z4BZY6"/>
<name>A0A1Z4BZY6_9GAMM</name>
<dbReference type="EMBL" id="CP022129">
    <property type="protein sequence ID" value="ASF46830.1"/>
    <property type="molecule type" value="Genomic_DNA"/>
</dbReference>
<dbReference type="KEGG" id="mpsy:CEK71_12500"/>
<sequence length="72" mass="7866">MSHVFTGNMLYALKPHQESTMGMTMTTRTAGQQAYMACINSKDNFACIRIAYPLSVFTSTVATDNNLGAKLV</sequence>
<keyword evidence="2" id="KW-1185">Reference proteome</keyword>
<reference evidence="1 2" key="1">
    <citation type="submission" date="2017-06" db="EMBL/GenBank/DDBJ databases">
        <title>Genome Sequencing of the methanotroph Methylovulum psychrotolerants str. HV10-M2 isolated from a high-altitude environment.</title>
        <authorList>
            <person name="Mateos-Rivera A."/>
        </authorList>
    </citation>
    <scope>NUCLEOTIDE SEQUENCE [LARGE SCALE GENOMIC DNA]</scope>
    <source>
        <strain evidence="1 2">HV10_M2</strain>
    </source>
</reference>